<dbReference type="InterPro" id="IPR000192">
    <property type="entry name" value="Aminotrans_V_dom"/>
</dbReference>
<evidence type="ECO:0000259" key="2">
    <source>
        <dbReference type="Pfam" id="PF00266"/>
    </source>
</evidence>
<evidence type="ECO:0000313" key="3">
    <source>
        <dbReference type="EMBL" id="PQO26204.1"/>
    </source>
</evidence>
<gene>
    <name evidence="3" type="ORF">C5Y96_22455</name>
</gene>
<dbReference type="AlphaFoldDB" id="A0A2S8F2Q2"/>
<dbReference type="EMBL" id="PUIA01000069">
    <property type="protein sequence ID" value="PQO26204.1"/>
    <property type="molecule type" value="Genomic_DNA"/>
</dbReference>
<keyword evidence="1" id="KW-0663">Pyridoxal phosphate</keyword>
<name>A0A2S8F2Q2_9BACT</name>
<dbReference type="InterPro" id="IPR015422">
    <property type="entry name" value="PyrdxlP-dep_Trfase_small"/>
</dbReference>
<dbReference type="InterPro" id="IPR015421">
    <property type="entry name" value="PyrdxlP-dep_Trfase_major"/>
</dbReference>
<reference evidence="3 4" key="1">
    <citation type="submission" date="2018-02" db="EMBL/GenBank/DDBJ databases">
        <title>Comparative genomes isolates from brazilian mangrove.</title>
        <authorList>
            <person name="Araujo J.E."/>
            <person name="Taketani R.G."/>
            <person name="Silva M.C.P."/>
            <person name="Loureco M.V."/>
            <person name="Andreote F.D."/>
        </authorList>
    </citation>
    <scope>NUCLEOTIDE SEQUENCE [LARGE SCALE GENOMIC DNA]</scope>
    <source>
        <strain evidence="3 4">HEX-2 MGV</strain>
    </source>
</reference>
<proteinExistence type="predicted"/>
<dbReference type="SUPFAM" id="SSF53383">
    <property type="entry name" value="PLP-dependent transferases"/>
    <property type="match status" value="1"/>
</dbReference>
<feature type="domain" description="Aminotransferase class V" evidence="2">
    <location>
        <begin position="24"/>
        <end position="377"/>
    </location>
</feature>
<protein>
    <recommendedName>
        <fullName evidence="2">Aminotransferase class V domain-containing protein</fullName>
    </recommendedName>
</protein>
<organism evidence="3 4">
    <name type="scientific">Blastopirellula marina</name>
    <dbReference type="NCBI Taxonomy" id="124"/>
    <lineage>
        <taxon>Bacteria</taxon>
        <taxon>Pseudomonadati</taxon>
        <taxon>Planctomycetota</taxon>
        <taxon>Planctomycetia</taxon>
        <taxon>Pirellulales</taxon>
        <taxon>Pirellulaceae</taxon>
        <taxon>Blastopirellula</taxon>
    </lineage>
</organism>
<comment type="caution">
    <text evidence="3">The sequence shown here is derived from an EMBL/GenBank/DDBJ whole genome shotgun (WGS) entry which is preliminary data.</text>
</comment>
<dbReference type="Proteomes" id="UP000240009">
    <property type="component" value="Unassembled WGS sequence"/>
</dbReference>
<dbReference type="Gene3D" id="3.90.1150.10">
    <property type="entry name" value="Aspartate Aminotransferase, domain 1"/>
    <property type="match status" value="1"/>
</dbReference>
<dbReference type="Gene3D" id="3.40.640.10">
    <property type="entry name" value="Type I PLP-dependent aspartate aminotransferase-like (Major domain)"/>
    <property type="match status" value="1"/>
</dbReference>
<dbReference type="InterPro" id="IPR015424">
    <property type="entry name" value="PyrdxlP-dep_Trfase"/>
</dbReference>
<evidence type="ECO:0000313" key="4">
    <source>
        <dbReference type="Proteomes" id="UP000240009"/>
    </source>
</evidence>
<accession>A0A2S8F2Q2</accession>
<dbReference type="PANTHER" id="PTHR43586">
    <property type="entry name" value="CYSTEINE DESULFURASE"/>
    <property type="match status" value="1"/>
</dbReference>
<dbReference type="OrthoDB" id="9804366at2"/>
<evidence type="ECO:0000256" key="1">
    <source>
        <dbReference type="ARBA" id="ARBA00022898"/>
    </source>
</evidence>
<dbReference type="RefSeq" id="WP_105358076.1">
    <property type="nucleotide sequence ID" value="NZ_PUIA01000069.1"/>
</dbReference>
<sequence>MTFSDDSRWQSFRQAMPVTQKWAYFDHAAVAPLPQTTAQAIKNWCDQAAQEGDVVWLDWERAIENTRQSAAKLIGAQNEEIALVSNTTHGINLVAEGLAWKPGDNLVVLGNEFPSNLYPWLHQQSKGVEVRVIPVDGVQPDLNRIAEACDERTRLLSISWVSYKTGWRINPKQVAQIAHDAGALFFLDAIQGMGVFPLDVRDADIDFLSADGHKWMLGPEGAGVFYVKRELLSELHPIGIGWNSVAGRKNFDKIDLTFRDSAARYEGGSQNMPGLIGLGASLDLLLEYGAGPKASAIGERVLEVTDYACQQLESVGAKILPSRLGDERSGIVSFQVPGKSPQDLRAAGQKMGVNFSVRGDFARISPHAYNNQADIQRLLETLAAVD</sequence>
<dbReference type="Pfam" id="PF00266">
    <property type="entry name" value="Aminotran_5"/>
    <property type="match status" value="1"/>
</dbReference>
<dbReference type="PANTHER" id="PTHR43586:SF15">
    <property type="entry name" value="BLR3095 PROTEIN"/>
    <property type="match status" value="1"/>
</dbReference>